<evidence type="ECO:0000256" key="5">
    <source>
        <dbReference type="ARBA" id="ARBA00023136"/>
    </source>
</evidence>
<comment type="similarity">
    <text evidence="2">Belongs to the GerABKC lipoprotein family.</text>
</comment>
<keyword evidence="7" id="KW-0449">Lipoprotein</keyword>
<evidence type="ECO:0000256" key="1">
    <source>
        <dbReference type="ARBA" id="ARBA00004635"/>
    </source>
</evidence>
<keyword evidence="11" id="KW-1185">Reference proteome</keyword>
<evidence type="ECO:0000313" key="11">
    <source>
        <dbReference type="Proteomes" id="UP000233343"/>
    </source>
</evidence>
<organism evidence="10 11">
    <name type="scientific">Cytobacillus horneckiae</name>
    <dbReference type="NCBI Taxonomy" id="549687"/>
    <lineage>
        <taxon>Bacteria</taxon>
        <taxon>Bacillati</taxon>
        <taxon>Bacillota</taxon>
        <taxon>Bacilli</taxon>
        <taxon>Bacillales</taxon>
        <taxon>Bacillaceae</taxon>
        <taxon>Cytobacillus</taxon>
    </lineage>
</organism>
<protein>
    <submittedName>
        <fullName evidence="10">Ger(X)C family spore germination protein</fullName>
    </submittedName>
</protein>
<evidence type="ECO:0000256" key="7">
    <source>
        <dbReference type="ARBA" id="ARBA00023288"/>
    </source>
</evidence>
<dbReference type="GO" id="GO:0016020">
    <property type="term" value="C:membrane"/>
    <property type="evidence" value="ECO:0007669"/>
    <property type="project" value="UniProtKB-SubCell"/>
</dbReference>
<dbReference type="PANTHER" id="PTHR35789:SF1">
    <property type="entry name" value="SPORE GERMINATION PROTEIN B3"/>
    <property type="match status" value="1"/>
</dbReference>
<dbReference type="InterPro" id="IPR046953">
    <property type="entry name" value="Spore_GerAC-like_C"/>
</dbReference>
<dbReference type="PANTHER" id="PTHR35789">
    <property type="entry name" value="SPORE GERMINATION PROTEIN B3"/>
    <property type="match status" value="1"/>
</dbReference>
<dbReference type="EMBL" id="PISD01000034">
    <property type="protein sequence ID" value="PKG27959.1"/>
    <property type="molecule type" value="Genomic_DNA"/>
</dbReference>
<reference evidence="10 11" key="1">
    <citation type="journal article" date="2010" name="Int. J. Syst. Evol. Microbiol.">
        <title>Bacillus horneckiae sp. nov., isolated from a spacecraft-assembly clean room.</title>
        <authorList>
            <person name="Vaishampayan P."/>
            <person name="Probst A."/>
            <person name="Krishnamurthi S."/>
            <person name="Ghosh S."/>
            <person name="Osman S."/>
            <person name="McDowall A."/>
            <person name="Ruckmani A."/>
            <person name="Mayilraj S."/>
            <person name="Venkateswaran K."/>
        </authorList>
    </citation>
    <scope>NUCLEOTIDE SEQUENCE [LARGE SCALE GENOMIC DNA]</scope>
    <source>
        <strain evidence="11">1PO1SC</strain>
    </source>
</reference>
<feature type="domain" description="Spore germination protein N-terminal" evidence="9">
    <location>
        <begin position="26"/>
        <end position="199"/>
    </location>
</feature>
<evidence type="ECO:0000259" key="8">
    <source>
        <dbReference type="Pfam" id="PF05504"/>
    </source>
</evidence>
<comment type="subcellular location">
    <subcellularLocation>
        <location evidence="1">Membrane</location>
        <topology evidence="1">Lipid-anchor</topology>
    </subcellularLocation>
</comment>
<keyword evidence="3" id="KW-0309">Germination</keyword>
<sequence length="382" mass="44053">MKTPLTWIRNVIIITCTVFFLGGCWDARDIQDIHYITAMGIDYKDDHFVVYSQVVSFAGVAKTENRQTEPTPVWVATGTGKTLSEAIINLYEKANQQIYWAHISLIVFSENTLKEGLGKVNDTLLRFQQIRETTWLYGTSDSIEKIFMVTNLFGSSVQTSLFNPMDIYELHSLVPPIRIQRFFSEYHEPGMTIKLPKLSIIKAVWKEEKSKEDTAKLTGAFLMKNQDLKGELAKDQLNGFRWMSNTTRRAPLTVNANDDNKIVLMINRPKVKIKPVYKSSIMFDVNVKIKAAVSDMEANIPLAELIDEAEKEVKKEIMETYEAALEKNTDIYNLEEVVYRKNLQKWREHFEGQFVLNEDSIRNIDVEVTIQQTGDFDFKHLK</sequence>
<evidence type="ECO:0000256" key="2">
    <source>
        <dbReference type="ARBA" id="ARBA00007886"/>
    </source>
</evidence>
<evidence type="ECO:0000256" key="6">
    <source>
        <dbReference type="ARBA" id="ARBA00023139"/>
    </source>
</evidence>
<proteinExistence type="inferred from homology"/>
<dbReference type="Gene3D" id="3.30.300.210">
    <property type="entry name" value="Nutrient germinant receptor protein C, domain 3"/>
    <property type="match status" value="1"/>
</dbReference>
<dbReference type="PROSITE" id="PS51257">
    <property type="entry name" value="PROKAR_LIPOPROTEIN"/>
    <property type="match status" value="1"/>
</dbReference>
<evidence type="ECO:0000313" key="10">
    <source>
        <dbReference type="EMBL" id="PKG27959.1"/>
    </source>
</evidence>
<evidence type="ECO:0000256" key="4">
    <source>
        <dbReference type="ARBA" id="ARBA00022729"/>
    </source>
</evidence>
<accession>A0A2N0ZEM4</accession>
<keyword evidence="6" id="KW-0564">Palmitate</keyword>
<dbReference type="InterPro" id="IPR057336">
    <property type="entry name" value="GerAC_N"/>
</dbReference>
<keyword evidence="5" id="KW-0472">Membrane</keyword>
<dbReference type="AlphaFoldDB" id="A0A2N0ZEM4"/>
<dbReference type="Proteomes" id="UP000233343">
    <property type="component" value="Unassembled WGS sequence"/>
</dbReference>
<keyword evidence="4" id="KW-0732">Signal</keyword>
<gene>
    <name evidence="10" type="ORF">CWS20_16370</name>
</gene>
<dbReference type="Pfam" id="PF25198">
    <property type="entry name" value="Spore_GerAC_N"/>
    <property type="match status" value="1"/>
</dbReference>
<evidence type="ECO:0000256" key="3">
    <source>
        <dbReference type="ARBA" id="ARBA00022544"/>
    </source>
</evidence>
<feature type="domain" description="Spore germination GerAC-like C-terminal" evidence="8">
    <location>
        <begin position="219"/>
        <end position="374"/>
    </location>
</feature>
<dbReference type="NCBIfam" id="TIGR02887">
    <property type="entry name" value="spore_ger_x_C"/>
    <property type="match status" value="1"/>
</dbReference>
<evidence type="ECO:0000259" key="9">
    <source>
        <dbReference type="Pfam" id="PF25198"/>
    </source>
</evidence>
<name>A0A2N0ZEM4_9BACI</name>
<dbReference type="GO" id="GO:0009847">
    <property type="term" value="P:spore germination"/>
    <property type="evidence" value="ECO:0007669"/>
    <property type="project" value="InterPro"/>
</dbReference>
<dbReference type="Pfam" id="PF05504">
    <property type="entry name" value="Spore_GerAC"/>
    <property type="match status" value="1"/>
</dbReference>
<comment type="caution">
    <text evidence="10">The sequence shown here is derived from an EMBL/GenBank/DDBJ whole genome shotgun (WGS) entry which is preliminary data.</text>
</comment>
<dbReference type="InterPro" id="IPR008844">
    <property type="entry name" value="Spore_GerAC-like"/>
</dbReference>
<dbReference type="RefSeq" id="WP_066194969.1">
    <property type="nucleotide sequence ID" value="NZ_JAFDQP010000008.1"/>
</dbReference>
<dbReference type="InterPro" id="IPR038501">
    <property type="entry name" value="Spore_GerAC_C_sf"/>
</dbReference>